<comment type="caution">
    <text evidence="1">The sequence shown here is derived from an EMBL/GenBank/DDBJ whole genome shotgun (WGS) entry which is preliminary data.</text>
</comment>
<dbReference type="Proteomes" id="UP000310477">
    <property type="component" value="Unassembled WGS sequence"/>
</dbReference>
<protein>
    <submittedName>
        <fullName evidence="1">Uncharacterized protein</fullName>
    </submittedName>
</protein>
<accession>A0A4U1CER6</accession>
<keyword evidence="2" id="KW-1185">Reference proteome</keyword>
<evidence type="ECO:0000313" key="2">
    <source>
        <dbReference type="Proteomes" id="UP000310477"/>
    </source>
</evidence>
<gene>
    <name evidence="1" type="ORF">FA045_05405</name>
</gene>
<name>A0A4U1CER6_9SPHI</name>
<evidence type="ECO:0000313" key="1">
    <source>
        <dbReference type="EMBL" id="TKC02714.1"/>
    </source>
</evidence>
<dbReference type="AlphaFoldDB" id="A0A4U1CER6"/>
<sequence length="78" mass="8881">MNYPVFIFHELVLRFADVNRGIGKYISATIEGGECLINTTTGHIKVALSMLEKQYNDPKLISNEELQQLATGFETEYR</sequence>
<organism evidence="1 2">
    <name type="scientific">Pedobacter cryotolerans</name>
    <dbReference type="NCBI Taxonomy" id="2571270"/>
    <lineage>
        <taxon>Bacteria</taxon>
        <taxon>Pseudomonadati</taxon>
        <taxon>Bacteroidota</taxon>
        <taxon>Sphingobacteriia</taxon>
        <taxon>Sphingobacteriales</taxon>
        <taxon>Sphingobacteriaceae</taxon>
        <taxon>Pedobacter</taxon>
    </lineage>
</organism>
<dbReference type="RefSeq" id="WP_136875252.1">
    <property type="nucleotide sequence ID" value="NZ_SWBO01000002.1"/>
</dbReference>
<dbReference type="EMBL" id="SWBO01000002">
    <property type="protein sequence ID" value="TKC02714.1"/>
    <property type="molecule type" value="Genomic_DNA"/>
</dbReference>
<proteinExistence type="predicted"/>
<dbReference type="OrthoDB" id="770182at2"/>
<reference evidence="1 2" key="1">
    <citation type="submission" date="2019-04" db="EMBL/GenBank/DDBJ databases">
        <title>Pedobacter sp. AR-2-6 sp. nov., isolated from Arctic soil.</title>
        <authorList>
            <person name="Dahal R.H."/>
            <person name="Kim D.-U."/>
        </authorList>
    </citation>
    <scope>NUCLEOTIDE SEQUENCE [LARGE SCALE GENOMIC DNA]</scope>
    <source>
        <strain evidence="1 2">AR-2-6</strain>
    </source>
</reference>